<sequence>MQVQTFWKIITMDAANLLEQFIAFLREQGIRFCVIGGQAVNAYVEPLVSLDLVVVVAVESLDALEQILKQRFIVRRFPHSLNIALPHSDLRIQIQTDERYRSFIDRAVVSNVLGVDLPVASLEDVLRGKIWATLDPERSRSKRQKDLADIARLIEAYPHLSANVPEEILARLE</sequence>
<name>A7NM66_ROSCS</name>
<proteinExistence type="predicted"/>
<evidence type="ECO:0000313" key="2">
    <source>
        <dbReference type="Proteomes" id="UP000000263"/>
    </source>
</evidence>
<protein>
    <submittedName>
        <fullName evidence="1">Uncharacterized protein</fullName>
    </submittedName>
</protein>
<dbReference type="RefSeq" id="WP_012121045.1">
    <property type="nucleotide sequence ID" value="NC_009767.1"/>
</dbReference>
<reference evidence="1 2" key="1">
    <citation type="submission" date="2007-08" db="EMBL/GenBank/DDBJ databases">
        <title>Complete sequence of Roseiflexus castenholzii DSM 13941.</title>
        <authorList>
            <consortium name="US DOE Joint Genome Institute"/>
            <person name="Copeland A."/>
            <person name="Lucas S."/>
            <person name="Lapidus A."/>
            <person name="Barry K."/>
            <person name="Glavina del Rio T."/>
            <person name="Dalin E."/>
            <person name="Tice H."/>
            <person name="Pitluck S."/>
            <person name="Thompson L.S."/>
            <person name="Brettin T."/>
            <person name="Bruce D."/>
            <person name="Detter J.C."/>
            <person name="Han C."/>
            <person name="Tapia R."/>
            <person name="Schmutz J."/>
            <person name="Larimer F."/>
            <person name="Land M."/>
            <person name="Hauser L."/>
            <person name="Kyrpides N."/>
            <person name="Mikhailova N."/>
            <person name="Bryant D.A."/>
            <person name="Hanada S."/>
            <person name="Tsukatani Y."/>
            <person name="Richardson P."/>
        </authorList>
    </citation>
    <scope>NUCLEOTIDE SEQUENCE [LARGE SCALE GENOMIC DNA]</scope>
    <source>
        <strain evidence="2">DSM 13941 / HLO8</strain>
    </source>
</reference>
<gene>
    <name evidence="1" type="ordered locus">Rcas_2542</name>
</gene>
<dbReference type="Proteomes" id="UP000000263">
    <property type="component" value="Chromosome"/>
</dbReference>
<dbReference type="STRING" id="383372.Rcas_2542"/>
<keyword evidence="2" id="KW-1185">Reference proteome</keyword>
<dbReference type="eggNOG" id="ENOG5033ZMZ">
    <property type="taxonomic scope" value="Bacteria"/>
</dbReference>
<dbReference type="KEGG" id="rca:Rcas_2542"/>
<dbReference type="InterPro" id="IPR014942">
    <property type="entry name" value="AbiEii"/>
</dbReference>
<dbReference type="Pfam" id="PF08843">
    <property type="entry name" value="AbiEii"/>
    <property type="match status" value="1"/>
</dbReference>
<accession>A7NM66</accession>
<dbReference type="AlphaFoldDB" id="A7NM66"/>
<dbReference type="OrthoDB" id="161319at2"/>
<dbReference type="SUPFAM" id="SSF81301">
    <property type="entry name" value="Nucleotidyltransferase"/>
    <property type="match status" value="1"/>
</dbReference>
<dbReference type="EMBL" id="CP000804">
    <property type="protein sequence ID" value="ABU58621.1"/>
    <property type="molecule type" value="Genomic_DNA"/>
</dbReference>
<dbReference type="InterPro" id="IPR043519">
    <property type="entry name" value="NT_sf"/>
</dbReference>
<dbReference type="HOGENOM" id="CLU_1546450_0_0_0"/>
<organism evidence="1 2">
    <name type="scientific">Roseiflexus castenholzii (strain DSM 13941 / HLO8)</name>
    <dbReference type="NCBI Taxonomy" id="383372"/>
    <lineage>
        <taxon>Bacteria</taxon>
        <taxon>Bacillati</taxon>
        <taxon>Chloroflexota</taxon>
        <taxon>Chloroflexia</taxon>
        <taxon>Chloroflexales</taxon>
        <taxon>Roseiflexineae</taxon>
        <taxon>Roseiflexaceae</taxon>
        <taxon>Roseiflexus</taxon>
    </lineage>
</organism>
<evidence type="ECO:0000313" key="1">
    <source>
        <dbReference type="EMBL" id="ABU58621.1"/>
    </source>
</evidence>
<dbReference type="Gene3D" id="3.30.460.40">
    <property type="match status" value="1"/>
</dbReference>